<evidence type="ECO:0000313" key="2">
    <source>
        <dbReference type="EMBL" id="TFK41708.1"/>
    </source>
</evidence>
<evidence type="ECO:0000256" key="1">
    <source>
        <dbReference type="SAM" id="MobiDB-lite"/>
    </source>
</evidence>
<protein>
    <submittedName>
        <fullName evidence="2">Uncharacterized protein</fullName>
    </submittedName>
</protein>
<sequence length="242" mass="26516">MENVVNQTLGLTPKGSHPVRITSSGKIQSYVTAALQFFEKDDNCALVLHTLPYTAAPTEKPSTTSGDSNMNDHTSSVPTKTSTNTHSQSTSTSPKLISVVEIIKREFMKSLEAKHSSRLEGLHQYNQIGYLEELERKDGTVTVNGDSGEENRARNVIKALEGRNHVKQKQTPYMKIILSMKELPELVQSGATYQSPSKRKLSKSARARAKKREKKASEGTAEGEDDAKNATKKPADGAAMDI</sequence>
<dbReference type="AlphaFoldDB" id="A0A5C3MCX3"/>
<feature type="region of interest" description="Disordered" evidence="1">
    <location>
        <begin position="56"/>
        <end position="93"/>
    </location>
</feature>
<feature type="compositionally biased region" description="Polar residues" evidence="1">
    <location>
        <begin position="60"/>
        <end position="78"/>
    </location>
</feature>
<evidence type="ECO:0000313" key="3">
    <source>
        <dbReference type="Proteomes" id="UP000308652"/>
    </source>
</evidence>
<organism evidence="2 3">
    <name type="scientific">Crucibulum laeve</name>
    <dbReference type="NCBI Taxonomy" id="68775"/>
    <lineage>
        <taxon>Eukaryota</taxon>
        <taxon>Fungi</taxon>
        <taxon>Dikarya</taxon>
        <taxon>Basidiomycota</taxon>
        <taxon>Agaricomycotina</taxon>
        <taxon>Agaricomycetes</taxon>
        <taxon>Agaricomycetidae</taxon>
        <taxon>Agaricales</taxon>
        <taxon>Agaricineae</taxon>
        <taxon>Nidulariaceae</taxon>
        <taxon>Crucibulum</taxon>
    </lineage>
</organism>
<feature type="region of interest" description="Disordered" evidence="1">
    <location>
        <begin position="189"/>
        <end position="242"/>
    </location>
</feature>
<reference evidence="2 3" key="1">
    <citation type="journal article" date="2019" name="Nat. Ecol. Evol.">
        <title>Megaphylogeny resolves global patterns of mushroom evolution.</title>
        <authorList>
            <person name="Varga T."/>
            <person name="Krizsan K."/>
            <person name="Foldi C."/>
            <person name="Dima B."/>
            <person name="Sanchez-Garcia M."/>
            <person name="Sanchez-Ramirez S."/>
            <person name="Szollosi G.J."/>
            <person name="Szarkandi J.G."/>
            <person name="Papp V."/>
            <person name="Albert L."/>
            <person name="Andreopoulos W."/>
            <person name="Angelini C."/>
            <person name="Antonin V."/>
            <person name="Barry K.W."/>
            <person name="Bougher N.L."/>
            <person name="Buchanan P."/>
            <person name="Buyck B."/>
            <person name="Bense V."/>
            <person name="Catcheside P."/>
            <person name="Chovatia M."/>
            <person name="Cooper J."/>
            <person name="Damon W."/>
            <person name="Desjardin D."/>
            <person name="Finy P."/>
            <person name="Geml J."/>
            <person name="Haridas S."/>
            <person name="Hughes K."/>
            <person name="Justo A."/>
            <person name="Karasinski D."/>
            <person name="Kautmanova I."/>
            <person name="Kiss B."/>
            <person name="Kocsube S."/>
            <person name="Kotiranta H."/>
            <person name="LaButti K.M."/>
            <person name="Lechner B.E."/>
            <person name="Liimatainen K."/>
            <person name="Lipzen A."/>
            <person name="Lukacs Z."/>
            <person name="Mihaltcheva S."/>
            <person name="Morgado L.N."/>
            <person name="Niskanen T."/>
            <person name="Noordeloos M.E."/>
            <person name="Ohm R.A."/>
            <person name="Ortiz-Santana B."/>
            <person name="Ovrebo C."/>
            <person name="Racz N."/>
            <person name="Riley R."/>
            <person name="Savchenko A."/>
            <person name="Shiryaev A."/>
            <person name="Soop K."/>
            <person name="Spirin V."/>
            <person name="Szebenyi C."/>
            <person name="Tomsovsky M."/>
            <person name="Tulloss R.E."/>
            <person name="Uehling J."/>
            <person name="Grigoriev I.V."/>
            <person name="Vagvolgyi C."/>
            <person name="Papp T."/>
            <person name="Martin F.M."/>
            <person name="Miettinen O."/>
            <person name="Hibbett D.S."/>
            <person name="Nagy L.G."/>
        </authorList>
    </citation>
    <scope>NUCLEOTIDE SEQUENCE [LARGE SCALE GENOMIC DNA]</scope>
    <source>
        <strain evidence="2 3">CBS 166.37</strain>
    </source>
</reference>
<feature type="compositionally biased region" description="Basic and acidic residues" evidence="1">
    <location>
        <begin position="226"/>
        <end position="235"/>
    </location>
</feature>
<feature type="compositionally biased region" description="Low complexity" evidence="1">
    <location>
        <begin position="79"/>
        <end position="93"/>
    </location>
</feature>
<accession>A0A5C3MCX3</accession>
<name>A0A5C3MCX3_9AGAR</name>
<dbReference type="OrthoDB" id="424402at2759"/>
<dbReference type="STRING" id="68775.A0A5C3MCX3"/>
<proteinExistence type="predicted"/>
<gene>
    <name evidence="2" type="ORF">BDQ12DRAFT_646303</name>
</gene>
<dbReference type="Proteomes" id="UP000308652">
    <property type="component" value="Unassembled WGS sequence"/>
</dbReference>
<feature type="compositionally biased region" description="Basic residues" evidence="1">
    <location>
        <begin position="197"/>
        <end position="214"/>
    </location>
</feature>
<keyword evidence="3" id="KW-1185">Reference proteome</keyword>
<dbReference type="EMBL" id="ML213594">
    <property type="protein sequence ID" value="TFK41708.1"/>
    <property type="molecule type" value="Genomic_DNA"/>
</dbReference>